<dbReference type="GO" id="GO:0005634">
    <property type="term" value="C:nucleus"/>
    <property type="evidence" value="ECO:0007669"/>
    <property type="project" value="TreeGrafter"/>
</dbReference>
<dbReference type="InterPro" id="IPR029058">
    <property type="entry name" value="AB_hydrolase_fold"/>
</dbReference>
<reference evidence="3" key="1">
    <citation type="submission" date="2023-01" db="EMBL/GenBank/DDBJ databases">
        <title>Metagenome sequencing of chrysophaentin producing Chrysophaeum taylorii.</title>
        <authorList>
            <person name="Davison J."/>
            <person name="Bewley C."/>
        </authorList>
    </citation>
    <scope>NUCLEOTIDE SEQUENCE</scope>
    <source>
        <strain evidence="3">NIES-1699</strain>
    </source>
</reference>
<dbReference type="Proteomes" id="UP001230188">
    <property type="component" value="Unassembled WGS sequence"/>
</dbReference>
<dbReference type="GO" id="GO:0005737">
    <property type="term" value="C:cytoplasm"/>
    <property type="evidence" value="ECO:0007669"/>
    <property type="project" value="TreeGrafter"/>
</dbReference>
<dbReference type="PANTHER" id="PTHR48070:SF6">
    <property type="entry name" value="ESTERASE OVCA2"/>
    <property type="match status" value="1"/>
</dbReference>
<evidence type="ECO:0000313" key="3">
    <source>
        <dbReference type="EMBL" id="KAJ8600466.1"/>
    </source>
</evidence>
<protein>
    <recommendedName>
        <fullName evidence="2">Serine hydrolase domain-containing protein</fullName>
    </recommendedName>
</protein>
<accession>A0AAD7XJB9</accession>
<keyword evidence="4" id="KW-1185">Reference proteome</keyword>
<dbReference type="InterPro" id="IPR050593">
    <property type="entry name" value="LovG"/>
</dbReference>
<dbReference type="GO" id="GO:0016787">
    <property type="term" value="F:hydrolase activity"/>
    <property type="evidence" value="ECO:0007669"/>
    <property type="project" value="UniProtKB-KW"/>
</dbReference>
<dbReference type="AlphaFoldDB" id="A0AAD7XJB9"/>
<dbReference type="Gene3D" id="3.40.50.1820">
    <property type="entry name" value="alpha/beta hydrolase"/>
    <property type="match status" value="1"/>
</dbReference>
<dbReference type="Pfam" id="PF03959">
    <property type="entry name" value="FSH1"/>
    <property type="match status" value="1"/>
</dbReference>
<dbReference type="InterPro" id="IPR005645">
    <property type="entry name" value="FSH-like_dom"/>
</dbReference>
<comment type="caution">
    <text evidence="3">The sequence shown here is derived from an EMBL/GenBank/DDBJ whole genome shotgun (WGS) entry which is preliminary data.</text>
</comment>
<evidence type="ECO:0000313" key="4">
    <source>
        <dbReference type="Proteomes" id="UP001230188"/>
    </source>
</evidence>
<dbReference type="EMBL" id="JAQMWT010000523">
    <property type="protein sequence ID" value="KAJ8600466.1"/>
    <property type="molecule type" value="Genomic_DNA"/>
</dbReference>
<dbReference type="PANTHER" id="PTHR48070">
    <property type="entry name" value="ESTERASE OVCA2"/>
    <property type="match status" value="1"/>
</dbReference>
<proteinExistence type="predicted"/>
<evidence type="ECO:0000259" key="2">
    <source>
        <dbReference type="Pfam" id="PF03959"/>
    </source>
</evidence>
<gene>
    <name evidence="3" type="ORF">CTAYLR_001468</name>
</gene>
<evidence type="ECO:0000256" key="1">
    <source>
        <dbReference type="ARBA" id="ARBA00022801"/>
    </source>
</evidence>
<organism evidence="3 4">
    <name type="scientific">Chrysophaeum taylorii</name>
    <dbReference type="NCBI Taxonomy" id="2483200"/>
    <lineage>
        <taxon>Eukaryota</taxon>
        <taxon>Sar</taxon>
        <taxon>Stramenopiles</taxon>
        <taxon>Ochrophyta</taxon>
        <taxon>Pelagophyceae</taxon>
        <taxon>Pelagomonadales</taxon>
        <taxon>Pelagomonadaceae</taxon>
        <taxon>Chrysophaeum</taxon>
    </lineage>
</organism>
<name>A0AAD7XJB9_9STRA</name>
<feature type="domain" description="Serine hydrolase" evidence="2">
    <location>
        <begin position="6"/>
        <end position="203"/>
    </location>
</feature>
<keyword evidence="1" id="KW-0378">Hydrolase</keyword>
<sequence length="265" mass="29107">MPHQSSPLRILCLHSFQTNGAILKAQLRFANYETMIPDAEFEFADGVSECADEAKVDAMLKSYFPRSKFGPYREWWNAQKVQGTVVYENFDEAVESVARRLRAEPPIDGLLGFSQGGSLAATVLAMQLKGKLPDTKPLRFVWVQGCFRPRHPPAVPDFQNLDSAPPVLATAYEDDPLVPPSLTRDLASCFPGATFVELEGRAHKVAKLVDGGDPATRQILDFFAALSRTRESRVGLAVAFEEAQKLEGSLATVASPATSIRFSTF</sequence>
<dbReference type="SUPFAM" id="SSF53474">
    <property type="entry name" value="alpha/beta-Hydrolases"/>
    <property type="match status" value="1"/>
</dbReference>